<comment type="caution">
    <text evidence="2">The sequence shown here is derived from an EMBL/GenBank/DDBJ whole genome shotgun (WGS) entry which is preliminary data.</text>
</comment>
<dbReference type="PROSITE" id="PS51257">
    <property type="entry name" value="PROKAR_LIPOPROTEIN"/>
    <property type="match status" value="1"/>
</dbReference>
<dbReference type="Proteomes" id="UP001606305">
    <property type="component" value="Unassembled WGS sequence"/>
</dbReference>
<dbReference type="EMBL" id="JBIGIA010000011">
    <property type="protein sequence ID" value="MFG6458211.1"/>
    <property type="molecule type" value="Genomic_DNA"/>
</dbReference>
<organism evidence="2 3">
    <name type="scientific">Pelomonas nitida</name>
    <dbReference type="NCBI Taxonomy" id="3299027"/>
    <lineage>
        <taxon>Bacteria</taxon>
        <taxon>Pseudomonadati</taxon>
        <taxon>Pseudomonadota</taxon>
        <taxon>Betaproteobacteria</taxon>
        <taxon>Burkholderiales</taxon>
        <taxon>Sphaerotilaceae</taxon>
        <taxon>Roseateles</taxon>
    </lineage>
</organism>
<evidence type="ECO:0000313" key="3">
    <source>
        <dbReference type="Proteomes" id="UP001606305"/>
    </source>
</evidence>
<gene>
    <name evidence="2" type="ORF">ACG00X_15335</name>
</gene>
<dbReference type="RefSeq" id="WP_394489063.1">
    <property type="nucleotide sequence ID" value="NZ_JBIGIA010000011.1"/>
</dbReference>
<dbReference type="InterPro" id="IPR036514">
    <property type="entry name" value="SGNH_hydro_sf"/>
</dbReference>
<protein>
    <submittedName>
        <fullName evidence="2">PEP-CTERM sorting domain-containing protein</fullName>
    </submittedName>
</protein>
<proteinExistence type="predicted"/>
<dbReference type="SUPFAM" id="SSF52266">
    <property type="entry name" value="SGNH hydrolase"/>
    <property type="match status" value="1"/>
</dbReference>
<reference evidence="2 3" key="1">
    <citation type="submission" date="2024-09" db="EMBL/GenBank/DDBJ databases">
        <title>Novel species of the genus Pelomonas and Roseateles isolated from streams.</title>
        <authorList>
            <person name="Lu H."/>
        </authorList>
    </citation>
    <scope>NUCLEOTIDE SEQUENCE [LARGE SCALE GENOMIC DNA]</scope>
    <source>
        <strain evidence="2 3">BYS96W</strain>
    </source>
</reference>
<name>A0ABW7G8C1_9BURK</name>
<sequence>MPRLTLFRLFRPLLAASLMGAALAASAGGCDRSADPLPPGPQRVLFVGNSFLHGHAAPVLRYHADRVTDLNGTGYGGVPALFKQLADDAGLQVEVSSELVSGQTLRFHADRKLPLIAGQRWDAVVLQENSLLDPHHPGDAGAFVAAAGRIEAAVHERHAGARVYLLETWARADQVYRTPGGRWAGQTLEAMQADLRAGYAQAARAGCIAGVLPVGDATLRAVQDGVASRNPDGPIDDGKLRLWGSDRHHLSAWGSYLEALVIFGRLTGRDPASLGADSRAGRDLGLSAAQVEAAQAVASRQLRAGP</sequence>
<evidence type="ECO:0000256" key="1">
    <source>
        <dbReference type="SAM" id="SignalP"/>
    </source>
</evidence>
<feature type="chain" id="PRO_5046205648" evidence="1">
    <location>
        <begin position="28"/>
        <end position="306"/>
    </location>
</feature>
<accession>A0ABW7G8C1</accession>
<dbReference type="Gene3D" id="3.40.50.1110">
    <property type="entry name" value="SGNH hydrolase"/>
    <property type="match status" value="1"/>
</dbReference>
<keyword evidence="3" id="KW-1185">Reference proteome</keyword>
<keyword evidence="1" id="KW-0732">Signal</keyword>
<evidence type="ECO:0000313" key="2">
    <source>
        <dbReference type="EMBL" id="MFG6458211.1"/>
    </source>
</evidence>
<feature type="signal peptide" evidence="1">
    <location>
        <begin position="1"/>
        <end position="27"/>
    </location>
</feature>